<dbReference type="AlphaFoldDB" id="A0A2T2YNY7"/>
<name>A0A2T2YNY7_9BACT</name>
<sequence>MDLQQVKNIIFDLGGVIINLAYQKSVDALRSMSKRQQRIDFTQQAQSELFDLYETGQITSEVFRQGLRDTYGIEGEDSALDEAWNAMLLDIPPERIQLLQALGKKYRLFLLSNTNAIHAERFNRTVREVSGLPGLDSLFEKTYYSHLVGMRKPSAAIFEHILIKNDLKATETLFIDDSLQHIEGARKLGLQTLHLQPPLTINEFFEHAR</sequence>
<comment type="caution">
    <text evidence="1">The sequence shown here is derived from an EMBL/GenBank/DDBJ whole genome shotgun (WGS) entry which is preliminary data.</text>
</comment>
<dbReference type="InterPro" id="IPR023214">
    <property type="entry name" value="HAD_sf"/>
</dbReference>
<dbReference type="Gene3D" id="3.40.50.1000">
    <property type="entry name" value="HAD superfamily/HAD-like"/>
    <property type="match status" value="1"/>
</dbReference>
<dbReference type="SUPFAM" id="SSF56784">
    <property type="entry name" value="HAD-like"/>
    <property type="match status" value="1"/>
</dbReference>
<dbReference type="InterPro" id="IPR006439">
    <property type="entry name" value="HAD-SF_hydro_IA"/>
</dbReference>
<dbReference type="OrthoDB" id="9797415at2"/>
<evidence type="ECO:0000313" key="2">
    <source>
        <dbReference type="Proteomes" id="UP000240357"/>
    </source>
</evidence>
<dbReference type="Gene3D" id="1.10.150.240">
    <property type="entry name" value="Putative phosphatase, domain 2"/>
    <property type="match status" value="1"/>
</dbReference>
<dbReference type="EMBL" id="PYFT01000001">
    <property type="protein sequence ID" value="PSR57227.1"/>
    <property type="molecule type" value="Genomic_DNA"/>
</dbReference>
<dbReference type="NCBIfam" id="TIGR01509">
    <property type="entry name" value="HAD-SF-IA-v3"/>
    <property type="match status" value="1"/>
</dbReference>
<dbReference type="RefSeq" id="WP_106933401.1">
    <property type="nucleotide sequence ID" value="NZ_PYFT01000001.1"/>
</dbReference>
<dbReference type="CDD" id="cd02603">
    <property type="entry name" value="HAD_sEH-N_like"/>
    <property type="match status" value="1"/>
</dbReference>
<dbReference type="InterPro" id="IPR023198">
    <property type="entry name" value="PGP-like_dom2"/>
</dbReference>
<dbReference type="Pfam" id="PF00702">
    <property type="entry name" value="Hydrolase"/>
    <property type="match status" value="1"/>
</dbReference>
<proteinExistence type="predicted"/>
<dbReference type="SFLD" id="SFLDS00003">
    <property type="entry name" value="Haloacid_Dehalogenase"/>
    <property type="match status" value="1"/>
</dbReference>
<dbReference type="Proteomes" id="UP000240357">
    <property type="component" value="Unassembled WGS sequence"/>
</dbReference>
<dbReference type="InterPro" id="IPR036412">
    <property type="entry name" value="HAD-like_sf"/>
</dbReference>
<dbReference type="PANTHER" id="PTHR43611:SF3">
    <property type="entry name" value="FLAVIN MONONUCLEOTIDE HYDROLASE 1, CHLOROPLATIC"/>
    <property type="match status" value="1"/>
</dbReference>
<dbReference type="PRINTS" id="PR00413">
    <property type="entry name" value="HADHALOGNASE"/>
</dbReference>
<organism evidence="1 2">
    <name type="scientific">Adhaeribacter arboris</name>
    <dbReference type="NCBI Taxonomy" id="2072846"/>
    <lineage>
        <taxon>Bacteria</taxon>
        <taxon>Pseudomonadati</taxon>
        <taxon>Bacteroidota</taxon>
        <taxon>Cytophagia</taxon>
        <taxon>Cytophagales</taxon>
        <taxon>Hymenobacteraceae</taxon>
        <taxon>Adhaeribacter</taxon>
    </lineage>
</organism>
<reference evidence="1 2" key="1">
    <citation type="submission" date="2018-03" db="EMBL/GenBank/DDBJ databases">
        <title>Adhaeribacter sp. HMF7605 Genome sequencing and assembly.</title>
        <authorList>
            <person name="Kang H."/>
            <person name="Kang J."/>
            <person name="Cha I."/>
            <person name="Kim H."/>
            <person name="Joh K."/>
        </authorList>
    </citation>
    <scope>NUCLEOTIDE SEQUENCE [LARGE SCALE GENOMIC DNA]</scope>
    <source>
        <strain evidence="1 2">HMF7605</strain>
    </source>
</reference>
<dbReference type="PANTHER" id="PTHR43611">
    <property type="entry name" value="ALPHA-D-GLUCOSE 1-PHOSPHATE PHOSPHATASE"/>
    <property type="match status" value="1"/>
</dbReference>
<gene>
    <name evidence="1" type="ORF">AHMF7605_08575</name>
</gene>
<accession>A0A2T2YNY7</accession>
<evidence type="ECO:0000313" key="1">
    <source>
        <dbReference type="EMBL" id="PSR57227.1"/>
    </source>
</evidence>
<protein>
    <submittedName>
        <fullName evidence="1">HAD family phosphatase</fullName>
    </submittedName>
</protein>
<keyword evidence="2" id="KW-1185">Reference proteome</keyword>
<dbReference type="SFLD" id="SFLDG01129">
    <property type="entry name" value="C1.5:_HAD__Beta-PGM__Phosphata"/>
    <property type="match status" value="1"/>
</dbReference>